<protein>
    <submittedName>
        <fullName evidence="1">Uncharacterized protein</fullName>
    </submittedName>
</protein>
<organism evidence="1 2">
    <name type="scientific">Weissella diestrammenae</name>
    <dbReference type="NCBI Taxonomy" id="1162633"/>
    <lineage>
        <taxon>Bacteria</taxon>
        <taxon>Bacillati</taxon>
        <taxon>Bacillota</taxon>
        <taxon>Bacilli</taxon>
        <taxon>Lactobacillales</taxon>
        <taxon>Lactobacillaceae</taxon>
        <taxon>Weissella</taxon>
    </lineage>
</organism>
<gene>
    <name evidence="1" type="ORF">H9L19_06730</name>
</gene>
<proteinExistence type="predicted"/>
<keyword evidence="2" id="KW-1185">Reference proteome</keyword>
<evidence type="ECO:0000313" key="2">
    <source>
        <dbReference type="Proteomes" id="UP000515800"/>
    </source>
</evidence>
<dbReference type="KEGG" id="wdi:H9L19_06730"/>
<sequence length="45" mass="5561">MIEERKQEEARFRGYKDWAEFQANEPEEANKARLEIMYGEDPRLW</sequence>
<dbReference type="AlphaFoldDB" id="A0A7G9T4P1"/>
<reference evidence="1 2" key="1">
    <citation type="submission" date="2020-08" db="EMBL/GenBank/DDBJ databases">
        <title>Genome sequence of Weissella diestrammenae KACC 16890T.</title>
        <authorList>
            <person name="Hyun D.-W."/>
            <person name="Bae J.-W."/>
        </authorList>
    </citation>
    <scope>NUCLEOTIDE SEQUENCE [LARGE SCALE GENOMIC DNA]</scope>
    <source>
        <strain evidence="1 2">KACC 16890</strain>
    </source>
</reference>
<dbReference type="Proteomes" id="UP000515800">
    <property type="component" value="Chromosome"/>
</dbReference>
<accession>A0A7G9T4P1</accession>
<evidence type="ECO:0000313" key="1">
    <source>
        <dbReference type="EMBL" id="QNN75066.1"/>
    </source>
</evidence>
<dbReference type="EMBL" id="CP060724">
    <property type="protein sequence ID" value="QNN75066.1"/>
    <property type="molecule type" value="Genomic_DNA"/>
</dbReference>
<dbReference type="RefSeq" id="WP_187528901.1">
    <property type="nucleotide sequence ID" value="NZ_CP060724.1"/>
</dbReference>
<name>A0A7G9T4P1_9LACO</name>